<evidence type="ECO:0000313" key="2">
    <source>
        <dbReference type="Proteomes" id="UP001064048"/>
    </source>
</evidence>
<proteinExistence type="predicted"/>
<gene>
    <name evidence="1" type="ORF">MSG28_000338</name>
</gene>
<sequence length="84" mass="9581">MSEKHLSFMKMDSSSYQQIAQSSNAVSIDMDVLQVGSEPVGMRCPYCQEDVMTRATYRNTNITHIVAVALLLYNPVRHEEVEER</sequence>
<dbReference type="Proteomes" id="UP001064048">
    <property type="component" value="Chromosome Z"/>
</dbReference>
<protein>
    <submittedName>
        <fullName evidence="1">Uncharacterized protein</fullName>
    </submittedName>
</protein>
<evidence type="ECO:0000313" key="1">
    <source>
        <dbReference type="EMBL" id="KAI8429827.1"/>
    </source>
</evidence>
<keyword evidence="2" id="KW-1185">Reference proteome</keyword>
<accession>A0ACC0K0R2</accession>
<comment type="caution">
    <text evidence="1">The sequence shown here is derived from an EMBL/GenBank/DDBJ whole genome shotgun (WGS) entry which is preliminary data.</text>
</comment>
<organism evidence="1 2">
    <name type="scientific">Choristoneura fumiferana</name>
    <name type="common">Spruce budworm moth</name>
    <name type="synonym">Archips fumiferana</name>
    <dbReference type="NCBI Taxonomy" id="7141"/>
    <lineage>
        <taxon>Eukaryota</taxon>
        <taxon>Metazoa</taxon>
        <taxon>Ecdysozoa</taxon>
        <taxon>Arthropoda</taxon>
        <taxon>Hexapoda</taxon>
        <taxon>Insecta</taxon>
        <taxon>Pterygota</taxon>
        <taxon>Neoptera</taxon>
        <taxon>Endopterygota</taxon>
        <taxon>Lepidoptera</taxon>
        <taxon>Glossata</taxon>
        <taxon>Ditrysia</taxon>
        <taxon>Tortricoidea</taxon>
        <taxon>Tortricidae</taxon>
        <taxon>Tortricinae</taxon>
        <taxon>Choristoneura</taxon>
    </lineage>
</organism>
<reference evidence="1 2" key="1">
    <citation type="journal article" date="2022" name="Genome Biol. Evol.">
        <title>The Spruce Budworm Genome: Reconstructing the Evolutionary History of Antifreeze Proteins.</title>
        <authorList>
            <person name="Beliveau C."/>
            <person name="Gagne P."/>
            <person name="Picq S."/>
            <person name="Vernygora O."/>
            <person name="Keeling C.I."/>
            <person name="Pinkney K."/>
            <person name="Doucet D."/>
            <person name="Wen F."/>
            <person name="Johnston J.S."/>
            <person name="Maaroufi H."/>
            <person name="Boyle B."/>
            <person name="Laroche J."/>
            <person name="Dewar K."/>
            <person name="Juretic N."/>
            <person name="Blackburn G."/>
            <person name="Nisole A."/>
            <person name="Brunet B."/>
            <person name="Brandao M."/>
            <person name="Lumley L."/>
            <person name="Duan J."/>
            <person name="Quan G."/>
            <person name="Lucarotti C.J."/>
            <person name="Roe A.D."/>
            <person name="Sperling F.A.H."/>
            <person name="Levesque R.C."/>
            <person name="Cusson M."/>
        </authorList>
    </citation>
    <scope>NUCLEOTIDE SEQUENCE [LARGE SCALE GENOMIC DNA]</scope>
    <source>
        <strain evidence="1">Glfc:IPQL:Cfum</strain>
    </source>
</reference>
<name>A0ACC0K0R2_CHOFU</name>
<dbReference type="EMBL" id="CM046131">
    <property type="protein sequence ID" value="KAI8429827.1"/>
    <property type="molecule type" value="Genomic_DNA"/>
</dbReference>